<evidence type="ECO:0000256" key="3">
    <source>
        <dbReference type="PROSITE-ProRule" id="PRU00339"/>
    </source>
</evidence>
<evidence type="ECO:0000256" key="2">
    <source>
        <dbReference type="ARBA" id="ARBA00022803"/>
    </source>
</evidence>
<dbReference type="SMART" id="SM00028">
    <property type="entry name" value="TPR"/>
    <property type="match status" value="2"/>
</dbReference>
<dbReference type="EMBL" id="CAKOGL010000125">
    <property type="protein sequence ID" value="CAH2109343.1"/>
    <property type="molecule type" value="Genomic_DNA"/>
</dbReference>
<dbReference type="PANTHER" id="PTHR22904">
    <property type="entry name" value="TPR REPEAT CONTAINING PROTEIN"/>
    <property type="match status" value="1"/>
</dbReference>
<keyword evidence="5" id="KW-1185">Reference proteome</keyword>
<dbReference type="SUPFAM" id="SSF48452">
    <property type="entry name" value="TPR-like"/>
    <property type="match status" value="1"/>
</dbReference>
<name>A0AAU9VFR9_EUPED</name>
<evidence type="ECO:0000256" key="1">
    <source>
        <dbReference type="ARBA" id="ARBA00022737"/>
    </source>
</evidence>
<dbReference type="GO" id="GO:0051879">
    <property type="term" value="F:Hsp90 protein binding"/>
    <property type="evidence" value="ECO:0007669"/>
    <property type="project" value="TreeGrafter"/>
</dbReference>
<organism evidence="4 5">
    <name type="scientific">Euphydryas editha</name>
    <name type="common">Edith's checkerspot</name>
    <dbReference type="NCBI Taxonomy" id="104508"/>
    <lineage>
        <taxon>Eukaryota</taxon>
        <taxon>Metazoa</taxon>
        <taxon>Ecdysozoa</taxon>
        <taxon>Arthropoda</taxon>
        <taxon>Hexapoda</taxon>
        <taxon>Insecta</taxon>
        <taxon>Pterygota</taxon>
        <taxon>Neoptera</taxon>
        <taxon>Endopterygota</taxon>
        <taxon>Lepidoptera</taxon>
        <taxon>Glossata</taxon>
        <taxon>Ditrysia</taxon>
        <taxon>Papilionoidea</taxon>
        <taxon>Nymphalidae</taxon>
        <taxon>Nymphalinae</taxon>
        <taxon>Euphydryas</taxon>
    </lineage>
</organism>
<feature type="repeat" description="TPR" evidence="3">
    <location>
        <begin position="25"/>
        <end position="58"/>
    </location>
</feature>
<dbReference type="InterPro" id="IPR011990">
    <property type="entry name" value="TPR-like_helical_dom_sf"/>
</dbReference>
<feature type="non-terminal residue" evidence="4">
    <location>
        <position position="106"/>
    </location>
</feature>
<protein>
    <submittedName>
        <fullName evidence="4">Uncharacterized protein</fullName>
    </submittedName>
</protein>
<dbReference type="PROSITE" id="PS50005">
    <property type="entry name" value="TPR"/>
    <property type="match status" value="1"/>
</dbReference>
<dbReference type="Gene3D" id="1.25.40.10">
    <property type="entry name" value="Tetratricopeptide repeat domain"/>
    <property type="match status" value="1"/>
</dbReference>
<reference evidence="4" key="1">
    <citation type="submission" date="2022-03" db="EMBL/GenBank/DDBJ databases">
        <authorList>
            <person name="Tunstrom K."/>
        </authorList>
    </citation>
    <scope>NUCLEOTIDE SEQUENCE</scope>
</reference>
<proteinExistence type="predicted"/>
<comment type="caution">
    <text evidence="4">The sequence shown here is derived from an EMBL/GenBank/DDBJ whole genome shotgun (WGS) entry which is preliminary data.</text>
</comment>
<gene>
    <name evidence="4" type="ORF">EEDITHA_LOCUS23192</name>
</gene>
<dbReference type="InterPro" id="IPR019734">
    <property type="entry name" value="TPR_rpt"/>
</dbReference>
<evidence type="ECO:0000313" key="5">
    <source>
        <dbReference type="Proteomes" id="UP001153954"/>
    </source>
</evidence>
<evidence type="ECO:0000313" key="4">
    <source>
        <dbReference type="EMBL" id="CAH2109343.1"/>
    </source>
</evidence>
<accession>A0AAU9VFR9</accession>
<keyword evidence="2 3" id="KW-0802">TPR repeat</keyword>
<sequence>MADPEVVDLDLTIDDLVPKSPERLAEEKKESGNHLYKFKNYKGALAMYEEAIKLCPENASYYGNRSACYMMLGMYKNALEDSQKAVAIDNTFTKGYIRMAKCCIAL</sequence>
<dbReference type="Pfam" id="PF13414">
    <property type="entry name" value="TPR_11"/>
    <property type="match status" value="1"/>
</dbReference>
<dbReference type="Proteomes" id="UP001153954">
    <property type="component" value="Unassembled WGS sequence"/>
</dbReference>
<keyword evidence="1" id="KW-0677">Repeat</keyword>
<dbReference type="PANTHER" id="PTHR22904:SF523">
    <property type="entry name" value="STRESS-INDUCED-PHOSPHOPROTEIN 1"/>
    <property type="match status" value="1"/>
</dbReference>
<dbReference type="AlphaFoldDB" id="A0AAU9VFR9"/>